<accession>A0ABS9EP16</accession>
<dbReference type="NCBIfam" id="TIGR00072">
    <property type="entry name" value="hydrog_prot"/>
    <property type="match status" value="1"/>
</dbReference>
<proteinExistence type="predicted"/>
<reference evidence="1 2" key="1">
    <citation type="submission" date="2022-01" db="EMBL/GenBank/DDBJ databases">
        <title>Dethiosulfovibrio faecalis sp. nov., a novel proteolytic, non-sulfur-reducing bacterium isolated from a marine aquaculture solid waste bioreactor.</title>
        <authorList>
            <person name="Grabowski S."/>
            <person name="Apolinario E."/>
            <person name="Schneider N."/>
            <person name="Marshall C.W."/>
            <person name="Sowers K.R."/>
        </authorList>
    </citation>
    <scope>NUCLEOTIDE SEQUENCE [LARGE SCALE GENOMIC DNA]</scope>
    <source>
        <strain evidence="1 2">DSM 12537</strain>
    </source>
</reference>
<dbReference type="GO" id="GO:0006508">
    <property type="term" value="P:proteolysis"/>
    <property type="evidence" value="ECO:0007669"/>
    <property type="project" value="UniProtKB-KW"/>
</dbReference>
<dbReference type="InterPro" id="IPR000671">
    <property type="entry name" value="Peptidase_A31"/>
</dbReference>
<name>A0ABS9EP16_9BACT</name>
<dbReference type="GO" id="GO:0008233">
    <property type="term" value="F:peptidase activity"/>
    <property type="evidence" value="ECO:0007669"/>
    <property type="project" value="UniProtKB-KW"/>
</dbReference>
<dbReference type="PANTHER" id="PTHR30302:SF5">
    <property type="entry name" value="SLR1876 PROTEIN"/>
    <property type="match status" value="1"/>
</dbReference>
<dbReference type="Proteomes" id="UP001200430">
    <property type="component" value="Unassembled WGS sequence"/>
</dbReference>
<evidence type="ECO:0000313" key="2">
    <source>
        <dbReference type="Proteomes" id="UP001200430"/>
    </source>
</evidence>
<sequence length="149" mass="16268">MKVLLVGYGNEFRQDDRVGHVLAPRIAEWLGGQGVDTELWLGAQLLPELADDMTSVDLAVFVDASTVELPGGFSFDEIVPDPSLEGLNIHSMGPSWLLSLMDDLGYRKPKTLLISVTGVSFDFSDDITDECSGFVDSAEAAFKDWWAQA</sequence>
<keyword evidence="1" id="KW-0378">Hydrolase</keyword>
<dbReference type="InterPro" id="IPR023430">
    <property type="entry name" value="Pept_HybD-like_dom_sf"/>
</dbReference>
<keyword evidence="1" id="KW-0645">Protease</keyword>
<dbReference type="SUPFAM" id="SSF53163">
    <property type="entry name" value="HybD-like"/>
    <property type="match status" value="1"/>
</dbReference>
<dbReference type="Gene3D" id="3.40.50.1450">
    <property type="entry name" value="HybD-like"/>
    <property type="match status" value="1"/>
</dbReference>
<dbReference type="RefSeq" id="WP_236098025.1">
    <property type="nucleotide sequence ID" value="NZ_JAKGUD010000001.1"/>
</dbReference>
<gene>
    <name evidence="1" type="ORF">L2W38_01830</name>
</gene>
<evidence type="ECO:0000313" key="1">
    <source>
        <dbReference type="EMBL" id="MCF4141558.1"/>
    </source>
</evidence>
<organism evidence="1 2">
    <name type="scientific">Dethiosulfovibrio marinus</name>
    <dbReference type="NCBI Taxonomy" id="133532"/>
    <lineage>
        <taxon>Bacteria</taxon>
        <taxon>Thermotogati</taxon>
        <taxon>Synergistota</taxon>
        <taxon>Synergistia</taxon>
        <taxon>Synergistales</taxon>
        <taxon>Dethiosulfovibrionaceae</taxon>
        <taxon>Dethiosulfovibrio</taxon>
    </lineage>
</organism>
<comment type="caution">
    <text evidence="1">The sequence shown here is derived from an EMBL/GenBank/DDBJ whole genome shotgun (WGS) entry which is preliminary data.</text>
</comment>
<keyword evidence="2" id="KW-1185">Reference proteome</keyword>
<dbReference type="EMBL" id="JAKGUD010000001">
    <property type="protein sequence ID" value="MCF4141558.1"/>
    <property type="molecule type" value="Genomic_DNA"/>
</dbReference>
<dbReference type="PANTHER" id="PTHR30302">
    <property type="entry name" value="HYDROGENASE 1 MATURATION PROTEASE"/>
    <property type="match status" value="1"/>
</dbReference>
<protein>
    <submittedName>
        <fullName evidence="1">Hydrogenase maturation protease</fullName>
    </submittedName>
</protein>